<sequence length="69" mass="7687">MNSVARQALDDILNEDDKRSATNIQRQTQIQQWMTAEETFDNVIFSDKSNGHIPSGSGTTSCLQRNCGL</sequence>
<gene>
    <name evidence="1" type="ORF">PHYPO_G00221500</name>
</gene>
<dbReference type="EMBL" id="VFJC01000008">
    <property type="protein sequence ID" value="KAB5571134.1"/>
    <property type="molecule type" value="Genomic_DNA"/>
</dbReference>
<dbReference type="AlphaFoldDB" id="A0A5N5NUT3"/>
<comment type="caution">
    <text evidence="1">The sequence shown here is derived from an EMBL/GenBank/DDBJ whole genome shotgun (WGS) entry which is preliminary data.</text>
</comment>
<protein>
    <submittedName>
        <fullName evidence="1">Uncharacterized protein</fullName>
    </submittedName>
</protein>
<organism evidence="1 2">
    <name type="scientific">Pangasianodon hypophthalmus</name>
    <name type="common">Striped catfish</name>
    <name type="synonym">Helicophagus hypophthalmus</name>
    <dbReference type="NCBI Taxonomy" id="310915"/>
    <lineage>
        <taxon>Eukaryota</taxon>
        <taxon>Metazoa</taxon>
        <taxon>Chordata</taxon>
        <taxon>Craniata</taxon>
        <taxon>Vertebrata</taxon>
        <taxon>Euteleostomi</taxon>
        <taxon>Actinopterygii</taxon>
        <taxon>Neopterygii</taxon>
        <taxon>Teleostei</taxon>
        <taxon>Ostariophysi</taxon>
        <taxon>Siluriformes</taxon>
        <taxon>Pangasiidae</taxon>
        <taxon>Pangasianodon</taxon>
    </lineage>
</organism>
<name>A0A5N5NUT3_PANHP</name>
<proteinExistence type="predicted"/>
<accession>A0A5N5NUT3</accession>
<dbReference type="Proteomes" id="UP000327468">
    <property type="component" value="Chromosome 7"/>
</dbReference>
<reference evidence="1 2" key="1">
    <citation type="submission" date="2019-06" db="EMBL/GenBank/DDBJ databases">
        <title>A chromosome-scale genome assembly of the striped catfish, Pangasianodon hypophthalmus.</title>
        <authorList>
            <person name="Wen M."/>
            <person name="Zahm M."/>
            <person name="Roques C."/>
            <person name="Cabau C."/>
            <person name="Klopp C."/>
            <person name="Donnadieu C."/>
            <person name="Jouanno E."/>
            <person name="Avarre J.-C."/>
            <person name="Campet M."/>
            <person name="Ha T.T.T."/>
            <person name="Dugue R."/>
            <person name="Lampietro C."/>
            <person name="Louis A."/>
            <person name="Herpin A."/>
            <person name="Echchiki A."/>
            <person name="Berthelot C."/>
            <person name="Parey E."/>
            <person name="Roest-Crollius H."/>
            <person name="Braasch I."/>
            <person name="Postlethwait J."/>
            <person name="Bobe J."/>
            <person name="Montfort J."/>
            <person name="Bouchez O."/>
            <person name="Begum T."/>
            <person name="Schartl M."/>
            <person name="Guiguen Y."/>
        </authorList>
    </citation>
    <scope>NUCLEOTIDE SEQUENCE [LARGE SCALE GENOMIC DNA]</scope>
    <source>
        <strain evidence="1 2">Indonesia</strain>
        <tissue evidence="1">Blood</tissue>
    </source>
</reference>
<evidence type="ECO:0000313" key="2">
    <source>
        <dbReference type="Proteomes" id="UP000327468"/>
    </source>
</evidence>
<evidence type="ECO:0000313" key="1">
    <source>
        <dbReference type="EMBL" id="KAB5571134.1"/>
    </source>
</evidence>
<keyword evidence="2" id="KW-1185">Reference proteome</keyword>